<organism evidence="1 2">
    <name type="scientific">Aureococcus anophagefferens</name>
    <name type="common">Harmful bloom alga</name>
    <dbReference type="NCBI Taxonomy" id="44056"/>
    <lineage>
        <taxon>Eukaryota</taxon>
        <taxon>Sar</taxon>
        <taxon>Stramenopiles</taxon>
        <taxon>Ochrophyta</taxon>
        <taxon>Pelagophyceae</taxon>
        <taxon>Pelagomonadales</taxon>
        <taxon>Pelagomonadaceae</taxon>
        <taxon>Aureococcus</taxon>
    </lineage>
</organism>
<protein>
    <submittedName>
        <fullName evidence="1">Spectrin binding protein</fullName>
    </submittedName>
</protein>
<proteinExistence type="predicted"/>
<accession>A0ABR1GEJ0</accession>
<evidence type="ECO:0000313" key="2">
    <source>
        <dbReference type="Proteomes" id="UP001363151"/>
    </source>
</evidence>
<dbReference type="EMBL" id="JBBJCI010000029">
    <property type="protein sequence ID" value="KAK7254430.1"/>
    <property type="molecule type" value="Genomic_DNA"/>
</dbReference>
<evidence type="ECO:0000313" key="1">
    <source>
        <dbReference type="EMBL" id="KAK7254430.1"/>
    </source>
</evidence>
<reference evidence="1 2" key="1">
    <citation type="submission" date="2024-03" db="EMBL/GenBank/DDBJ databases">
        <title>Aureococcus anophagefferens CCMP1851 and Kratosvirus quantuckense: Draft genome of a second virus-susceptible host strain in the model system.</title>
        <authorList>
            <person name="Chase E."/>
            <person name="Truchon A.R."/>
            <person name="Schepens W."/>
            <person name="Wilhelm S.W."/>
        </authorList>
    </citation>
    <scope>NUCLEOTIDE SEQUENCE [LARGE SCALE GENOMIC DNA]</scope>
    <source>
        <strain evidence="1 2">CCMP1851</strain>
    </source>
</reference>
<dbReference type="Gene3D" id="1.25.40.20">
    <property type="entry name" value="Ankyrin repeat-containing domain"/>
    <property type="match status" value="1"/>
</dbReference>
<name>A0ABR1GEJ0_AURAN</name>
<sequence length="112" mass="12490">MCKLLLSRGASLDARSNIGHDPEDIARRRLHTTTAEFLAAVRAAGGWQPYVAAQRKPYIDALLALRQRLPALRARGRAAPASSERVHERLFLETPGDVFGHVLTFWQSDRDS</sequence>
<keyword evidence="2" id="KW-1185">Reference proteome</keyword>
<dbReference type="Proteomes" id="UP001363151">
    <property type="component" value="Unassembled WGS sequence"/>
</dbReference>
<dbReference type="SUPFAM" id="SSF48403">
    <property type="entry name" value="Ankyrin repeat"/>
    <property type="match status" value="1"/>
</dbReference>
<gene>
    <name evidence="1" type="ORF">SO694_00151050</name>
</gene>
<comment type="caution">
    <text evidence="1">The sequence shown here is derived from an EMBL/GenBank/DDBJ whole genome shotgun (WGS) entry which is preliminary data.</text>
</comment>
<dbReference type="InterPro" id="IPR036770">
    <property type="entry name" value="Ankyrin_rpt-contain_sf"/>
</dbReference>